<gene>
    <name evidence="1" type="ORF">IE81DRAFT_349635</name>
</gene>
<protein>
    <submittedName>
        <fullName evidence="1">Uncharacterized protein</fullName>
    </submittedName>
</protein>
<name>A0A316VUT2_9BASI</name>
<evidence type="ECO:0000313" key="2">
    <source>
        <dbReference type="Proteomes" id="UP000245783"/>
    </source>
</evidence>
<dbReference type="AlphaFoldDB" id="A0A316VUT2"/>
<dbReference type="Proteomes" id="UP000245783">
    <property type="component" value="Unassembled WGS sequence"/>
</dbReference>
<evidence type="ECO:0000313" key="1">
    <source>
        <dbReference type="EMBL" id="PWN40031.1"/>
    </source>
</evidence>
<keyword evidence="2" id="KW-1185">Reference proteome</keyword>
<dbReference type="RefSeq" id="XP_025367191.1">
    <property type="nucleotide sequence ID" value="XM_025516420.1"/>
</dbReference>
<dbReference type="GeneID" id="37038290"/>
<dbReference type="OrthoDB" id="1883964at2759"/>
<reference evidence="1 2" key="1">
    <citation type="journal article" date="2018" name="Mol. Biol. Evol.">
        <title>Broad Genomic Sampling Reveals a Smut Pathogenic Ancestry of the Fungal Clade Ustilaginomycotina.</title>
        <authorList>
            <person name="Kijpornyongpan T."/>
            <person name="Mondo S.J."/>
            <person name="Barry K."/>
            <person name="Sandor L."/>
            <person name="Lee J."/>
            <person name="Lipzen A."/>
            <person name="Pangilinan J."/>
            <person name="LaButti K."/>
            <person name="Hainaut M."/>
            <person name="Henrissat B."/>
            <person name="Grigoriev I.V."/>
            <person name="Spatafora J.W."/>
            <person name="Aime M.C."/>
        </authorList>
    </citation>
    <scope>NUCLEOTIDE SEQUENCE [LARGE SCALE GENOMIC DNA]</scope>
    <source>
        <strain evidence="1 2">MCA 4658</strain>
    </source>
</reference>
<sequence>MELHVEWTWDALVPAEKLYHKAKALKAAVKLKHSVDKLISHLAQDTSMVIGSEAAYLLVAAENAWLDQSGQAGQALQDLREEVWAEKRGNRVRRGTALARVAKMSLRLSAYIPNANSRNLVTVEGFCIEACGKYLLANTQGADQLSARHGKGWQEEEAMTKFPFNSITLPPVPHISPVSLILLADVTNPKQAAELKACVLKALGLEVTVLNPDYARPRELQQAVAAGGDRVCLCTIGERCHLRTLKLIQRLDTSVHSELHPAFLFPSQNLSRADKMDTLPDIYLLRHFPLGPDPLHAFGVLKDHVPLVSTLSNQVPLGSDASGQHQAAIGQMIAAAAIIATLDDVPPPPHLDELVNGPLPILANGHYWFDVQGQDGHHHLDLHAREGRIHQLDLEGSMTATVQKVYLALLRNASGAPDNIHELQILAHCLKQGDSETREVSSISLDDALSLGLGEPLCCLCLAHCIDRWYMISKTTWIHLANRLLCTTQWDLGEEDKFVAFGTLRIRDRRTIQSPAVPASIHAQSLELPTTSK</sequence>
<organism evidence="1 2">
    <name type="scientific">Ceraceosorus guamensis</name>
    <dbReference type="NCBI Taxonomy" id="1522189"/>
    <lineage>
        <taxon>Eukaryota</taxon>
        <taxon>Fungi</taxon>
        <taxon>Dikarya</taxon>
        <taxon>Basidiomycota</taxon>
        <taxon>Ustilaginomycotina</taxon>
        <taxon>Exobasidiomycetes</taxon>
        <taxon>Ceraceosorales</taxon>
        <taxon>Ceraceosoraceae</taxon>
        <taxon>Ceraceosorus</taxon>
    </lineage>
</organism>
<accession>A0A316VUT2</accession>
<dbReference type="EMBL" id="KZ819433">
    <property type="protein sequence ID" value="PWN40031.1"/>
    <property type="molecule type" value="Genomic_DNA"/>
</dbReference>
<dbReference type="STRING" id="1522189.A0A316VUT2"/>
<proteinExistence type="predicted"/>
<dbReference type="InParanoid" id="A0A316VUT2"/>